<name>A0ABP4Y822_9ACTN</name>
<feature type="transmembrane region" description="Helical" evidence="6">
    <location>
        <begin position="15"/>
        <end position="39"/>
    </location>
</feature>
<comment type="caution">
    <text evidence="8">The sequence shown here is derived from an EMBL/GenBank/DDBJ whole genome shotgun (WGS) entry which is preliminary data.</text>
</comment>
<evidence type="ECO:0000313" key="9">
    <source>
        <dbReference type="Proteomes" id="UP001500218"/>
    </source>
</evidence>
<keyword evidence="4 6" id="KW-1133">Transmembrane helix</keyword>
<dbReference type="InterPro" id="IPR036259">
    <property type="entry name" value="MFS_trans_sf"/>
</dbReference>
<feature type="transmembrane region" description="Helical" evidence="6">
    <location>
        <begin position="507"/>
        <end position="526"/>
    </location>
</feature>
<dbReference type="PRINTS" id="PR01036">
    <property type="entry name" value="TCRTETB"/>
</dbReference>
<accession>A0ABP4Y822</accession>
<evidence type="ECO:0000256" key="4">
    <source>
        <dbReference type="ARBA" id="ARBA00022989"/>
    </source>
</evidence>
<feature type="transmembrane region" description="Helical" evidence="6">
    <location>
        <begin position="149"/>
        <end position="169"/>
    </location>
</feature>
<evidence type="ECO:0000256" key="3">
    <source>
        <dbReference type="ARBA" id="ARBA00022692"/>
    </source>
</evidence>
<keyword evidence="9" id="KW-1185">Reference proteome</keyword>
<dbReference type="SUPFAM" id="SSF103473">
    <property type="entry name" value="MFS general substrate transporter"/>
    <property type="match status" value="1"/>
</dbReference>
<dbReference type="Pfam" id="PF07690">
    <property type="entry name" value="MFS_1"/>
    <property type="match status" value="1"/>
</dbReference>
<dbReference type="InterPro" id="IPR020846">
    <property type="entry name" value="MFS_dom"/>
</dbReference>
<feature type="transmembrane region" description="Helical" evidence="6">
    <location>
        <begin position="260"/>
        <end position="281"/>
    </location>
</feature>
<dbReference type="InterPro" id="IPR011701">
    <property type="entry name" value="MFS"/>
</dbReference>
<evidence type="ECO:0000256" key="1">
    <source>
        <dbReference type="ARBA" id="ARBA00004429"/>
    </source>
</evidence>
<keyword evidence="5 6" id="KW-0472">Membrane</keyword>
<dbReference type="PROSITE" id="PS50850">
    <property type="entry name" value="MFS"/>
    <property type="match status" value="1"/>
</dbReference>
<keyword evidence="2" id="KW-0813">Transport</keyword>
<evidence type="ECO:0000313" key="8">
    <source>
        <dbReference type="EMBL" id="GAA1803474.1"/>
    </source>
</evidence>
<feature type="transmembrane region" description="Helical" evidence="6">
    <location>
        <begin position="366"/>
        <end position="385"/>
    </location>
</feature>
<feature type="transmembrane region" description="Helical" evidence="6">
    <location>
        <begin position="340"/>
        <end position="359"/>
    </location>
</feature>
<dbReference type="Gene3D" id="1.20.1720.10">
    <property type="entry name" value="Multidrug resistance protein D"/>
    <property type="match status" value="1"/>
</dbReference>
<protein>
    <submittedName>
        <fullName evidence="8">MFS transporter</fullName>
    </submittedName>
</protein>
<organism evidence="8 9">
    <name type="scientific">Luedemannella flava</name>
    <dbReference type="NCBI Taxonomy" id="349316"/>
    <lineage>
        <taxon>Bacteria</taxon>
        <taxon>Bacillati</taxon>
        <taxon>Actinomycetota</taxon>
        <taxon>Actinomycetes</taxon>
        <taxon>Micromonosporales</taxon>
        <taxon>Micromonosporaceae</taxon>
        <taxon>Luedemannella</taxon>
    </lineage>
</organism>
<feature type="transmembrane region" description="Helical" evidence="6">
    <location>
        <begin position="230"/>
        <end position="248"/>
    </location>
</feature>
<dbReference type="PANTHER" id="PTHR23501:SF191">
    <property type="entry name" value="VACUOLAR BASIC AMINO ACID TRANSPORTER 4"/>
    <property type="match status" value="1"/>
</dbReference>
<feature type="transmembrane region" description="Helical" evidence="6">
    <location>
        <begin position="442"/>
        <end position="462"/>
    </location>
</feature>
<reference evidence="9" key="1">
    <citation type="journal article" date="2019" name="Int. J. Syst. Evol. Microbiol.">
        <title>The Global Catalogue of Microorganisms (GCM) 10K type strain sequencing project: providing services to taxonomists for standard genome sequencing and annotation.</title>
        <authorList>
            <consortium name="The Broad Institute Genomics Platform"/>
            <consortium name="The Broad Institute Genome Sequencing Center for Infectious Disease"/>
            <person name="Wu L."/>
            <person name="Ma J."/>
        </authorList>
    </citation>
    <scope>NUCLEOTIDE SEQUENCE [LARGE SCALE GENOMIC DNA]</scope>
    <source>
        <strain evidence="9">JCM 13250</strain>
    </source>
</reference>
<gene>
    <name evidence="8" type="ORF">GCM10009682_26650</name>
</gene>
<evidence type="ECO:0000256" key="2">
    <source>
        <dbReference type="ARBA" id="ARBA00022448"/>
    </source>
</evidence>
<dbReference type="PANTHER" id="PTHR23501">
    <property type="entry name" value="MAJOR FACILITATOR SUPERFAMILY"/>
    <property type="match status" value="1"/>
</dbReference>
<comment type="subcellular location">
    <subcellularLocation>
        <location evidence="1">Cell inner membrane</location>
        <topology evidence="1">Multi-pass membrane protein</topology>
    </subcellularLocation>
</comment>
<dbReference type="CDD" id="cd17321">
    <property type="entry name" value="MFS_MMR_MDR_like"/>
    <property type="match status" value="1"/>
</dbReference>
<feature type="transmembrane region" description="Helical" evidence="6">
    <location>
        <begin position="408"/>
        <end position="430"/>
    </location>
</feature>
<feature type="transmembrane region" description="Helical" evidence="6">
    <location>
        <begin position="59"/>
        <end position="76"/>
    </location>
</feature>
<evidence type="ECO:0000259" key="7">
    <source>
        <dbReference type="PROSITE" id="PS50850"/>
    </source>
</evidence>
<sequence>MLPDVAAAPRAGRRAAIGVTGAAVLLAALDAYVVVTILVTLAKDLSVPVNHLERVTPVVTGYLLGYVAGMPLLGSLSDRYGRRPLIQICLAGFAIGSALTAFAPGVALLVVGRAVQGLAGGALLPVTMALVGDLFAAATRPVALGMVGAAQELGSVLGPLYGAGIAAWLGWRGIFWINVPLTLIAMVAVHVALKPLAGTAHSAPAPADSPGSAEDPGAPTAAAPRAGVDVVGGLLLAACLGLLVVGLHNPDPEHAVLPPWGPVTLAAAGGVFLAFLAWEVFAGRTGRARLFDPTGVARGPFLAALGASFAAGTALMVTLVDVELVAQTALRLDSTGAALVLVRFLAALPVGAVVGGWLARKAGERWVTFAGLGAAAAAYSLMSRWPTDVLAARYDLGLVSLPRLDTDLVLAGLGLGLVIAPLSAVVLRLAPAARHGTASAAVVLARMMGMLIGVAALTAWGLHRFKELTADLATPLPFGVTKEEFQRQADAYAVALNAALRTEYSEIFAVTAAVCAVGALLGLLLSNRRELR</sequence>
<feature type="transmembrane region" description="Helical" evidence="6">
    <location>
        <begin position="88"/>
        <end position="111"/>
    </location>
</feature>
<dbReference type="Gene3D" id="1.20.1250.20">
    <property type="entry name" value="MFS general substrate transporter like domains"/>
    <property type="match status" value="1"/>
</dbReference>
<feature type="transmembrane region" description="Helical" evidence="6">
    <location>
        <begin position="175"/>
        <end position="193"/>
    </location>
</feature>
<feature type="domain" description="Major facilitator superfamily (MFS) profile" evidence="7">
    <location>
        <begin position="16"/>
        <end position="530"/>
    </location>
</feature>
<evidence type="ECO:0000256" key="5">
    <source>
        <dbReference type="ARBA" id="ARBA00023136"/>
    </source>
</evidence>
<feature type="transmembrane region" description="Helical" evidence="6">
    <location>
        <begin position="117"/>
        <end position="137"/>
    </location>
</feature>
<dbReference type="EMBL" id="BAAALT010000067">
    <property type="protein sequence ID" value="GAA1803474.1"/>
    <property type="molecule type" value="Genomic_DNA"/>
</dbReference>
<feature type="transmembrane region" description="Helical" evidence="6">
    <location>
        <begin position="301"/>
        <end position="320"/>
    </location>
</feature>
<evidence type="ECO:0000256" key="6">
    <source>
        <dbReference type="SAM" id="Phobius"/>
    </source>
</evidence>
<proteinExistence type="predicted"/>
<dbReference type="RefSeq" id="WP_344130291.1">
    <property type="nucleotide sequence ID" value="NZ_BAAALT010000067.1"/>
</dbReference>
<keyword evidence="3 6" id="KW-0812">Transmembrane</keyword>
<dbReference type="Proteomes" id="UP001500218">
    <property type="component" value="Unassembled WGS sequence"/>
</dbReference>